<dbReference type="GeneID" id="92006879"/>
<dbReference type="RefSeq" id="XP_066634393.1">
    <property type="nucleotide sequence ID" value="XM_066774274.1"/>
</dbReference>
<organism evidence="1 2">
    <name type="scientific">Diplodia seriata</name>
    <dbReference type="NCBI Taxonomy" id="420778"/>
    <lineage>
        <taxon>Eukaryota</taxon>
        <taxon>Fungi</taxon>
        <taxon>Dikarya</taxon>
        <taxon>Ascomycota</taxon>
        <taxon>Pezizomycotina</taxon>
        <taxon>Dothideomycetes</taxon>
        <taxon>Dothideomycetes incertae sedis</taxon>
        <taxon>Botryosphaeriales</taxon>
        <taxon>Botryosphaeriaceae</taxon>
        <taxon>Diplodia</taxon>
    </lineage>
</organism>
<protein>
    <recommendedName>
        <fullName evidence="3">Protein kinase domain-containing protein</fullName>
    </recommendedName>
</protein>
<dbReference type="Gene3D" id="1.10.510.10">
    <property type="entry name" value="Transferase(Phosphotransferase) domain 1"/>
    <property type="match status" value="1"/>
</dbReference>
<evidence type="ECO:0000313" key="2">
    <source>
        <dbReference type="Proteomes" id="UP001430584"/>
    </source>
</evidence>
<dbReference type="EMBL" id="JAJVCZ030000003">
    <property type="protein sequence ID" value="KAL0261364.1"/>
    <property type="molecule type" value="Genomic_DNA"/>
</dbReference>
<reference evidence="1 2" key="1">
    <citation type="submission" date="2024-02" db="EMBL/GenBank/DDBJ databases">
        <title>De novo assembly and annotation of 12 fungi associated with fruit tree decline syndrome in Ontario, Canada.</title>
        <authorList>
            <person name="Sulman M."/>
            <person name="Ellouze W."/>
            <person name="Ilyukhin E."/>
        </authorList>
    </citation>
    <scope>NUCLEOTIDE SEQUENCE [LARGE SCALE GENOMIC DNA]</scope>
    <source>
        <strain evidence="1 2">FDS-637</strain>
    </source>
</reference>
<accession>A0ABR3CLC8</accession>
<dbReference type="PANTHER" id="PTHR37542:SF3">
    <property type="entry name" value="PRION-INHIBITION AND PROPAGATION HELO DOMAIN-CONTAINING PROTEIN"/>
    <property type="match status" value="1"/>
</dbReference>
<dbReference type="InterPro" id="IPR011009">
    <property type="entry name" value="Kinase-like_dom_sf"/>
</dbReference>
<sequence>MSRNAKKGATPWIDWYEIQPSLGNAKGRVLLIIDCCFAAQAMRSPRNDSELMLEMVRGPSNESVVPPNVELWMSSYSDTNAKVPLRSGHSFTSILIEYLTEKLRDEGSSISVLRANKFLCQQNSGYSLHSQPLHLAMEGDYLKSVEIHHFHKDSDHPSLQRESDSLKDISLSIYGPFDNNSTSMLLDWLTAHPDCVAGIEVNDICKSAKATKQYISGPLERGSSAASLQFAPNELQARVWGSWQGFLSRLYNLSRLWPSDHGYQQPNARMIEDLRYSWMSLRQVLERIASFNPDLLEDEMFLSQALNDHTLQNTGIARMLSILTADKRDEDLRVSAIKGPIVPVPESKSSCALMMVTDGNKRVVLVEYKKYRTDLDDHGREIQPFLCGFDFSRPIGDTSTTRTQEDAEYSIYRHPERQFLPTASHTFKHDVYSFGVVLYELGLWEDAEQKFAKPLPSDREGARKVRAKFLEKKNVSRLQFYVGTAYEDAVSKCLSGEGMDGHAAAVDTFEEQVLKKLHDGRGL</sequence>
<comment type="caution">
    <text evidence="1">The sequence shown here is derived from an EMBL/GenBank/DDBJ whole genome shotgun (WGS) entry which is preliminary data.</text>
</comment>
<dbReference type="SUPFAM" id="SSF56112">
    <property type="entry name" value="Protein kinase-like (PK-like)"/>
    <property type="match status" value="1"/>
</dbReference>
<dbReference type="PANTHER" id="PTHR37542">
    <property type="entry name" value="HELO DOMAIN-CONTAINING PROTEIN-RELATED"/>
    <property type="match status" value="1"/>
</dbReference>
<proteinExistence type="predicted"/>
<evidence type="ECO:0008006" key="3">
    <source>
        <dbReference type="Google" id="ProtNLM"/>
    </source>
</evidence>
<dbReference type="Proteomes" id="UP001430584">
    <property type="component" value="Unassembled WGS sequence"/>
</dbReference>
<name>A0ABR3CLC8_9PEZI</name>
<gene>
    <name evidence="1" type="ORF">SLS55_002794</name>
</gene>
<evidence type="ECO:0000313" key="1">
    <source>
        <dbReference type="EMBL" id="KAL0261364.1"/>
    </source>
</evidence>
<keyword evidence="2" id="KW-1185">Reference proteome</keyword>